<proteinExistence type="predicted"/>
<protein>
    <submittedName>
        <fullName evidence="1">Hypothethical protein</fullName>
    </submittedName>
</protein>
<name>G2ZTC9_9RALS</name>
<dbReference type="AlphaFoldDB" id="G2ZTC9"/>
<reference evidence="1" key="1">
    <citation type="journal article" date="2011" name="PLoS ONE">
        <title>Ralstonia syzygii, the Blood Disease Bacterium and some Asian R. solanacearum strains form a single genomic species despite divergent lifestyles.</title>
        <authorList>
            <person name="Remenant B."/>
            <person name="de Cambiaire J.C."/>
            <person name="Cellier G."/>
            <person name="Jacobs J.M."/>
            <person name="Mangenot S."/>
            <person name="Barbe V."/>
            <person name="Lajus A."/>
            <person name="Vallenet D."/>
            <person name="Medigue C."/>
            <person name="Fegan M."/>
            <person name="Allen C."/>
            <person name="Prior P."/>
        </authorList>
    </citation>
    <scope>NUCLEOTIDE SEQUENCE</scope>
    <source>
        <strain evidence="1">R229</strain>
    </source>
</reference>
<sequence>MSADPSSCHGVPSMSVRQVTRAVVMDPLVRPASRMATGNRVTGVTAKPTTVPMRLADVSARGEMEATFAQSAL</sequence>
<organism evidence="1">
    <name type="scientific">blood disease bacterium R229</name>
    <dbReference type="NCBI Taxonomy" id="741978"/>
    <lineage>
        <taxon>Bacteria</taxon>
        <taxon>Pseudomonadati</taxon>
        <taxon>Pseudomonadota</taxon>
        <taxon>Betaproteobacteria</taxon>
        <taxon>Burkholderiales</taxon>
        <taxon>Burkholderiaceae</taxon>
        <taxon>Ralstonia</taxon>
        <taxon>Ralstonia solanacearum species complex</taxon>
    </lineage>
</organism>
<accession>G2ZTC9</accession>
<dbReference type="EMBL" id="FR854076">
    <property type="protein sequence ID" value="CCA82300.1"/>
    <property type="molecule type" value="Genomic_DNA"/>
</dbReference>
<gene>
    <name evidence="1" type="ORF">BDB_30117</name>
</gene>
<evidence type="ECO:0000313" key="1">
    <source>
        <dbReference type="EMBL" id="CCA82300.1"/>
    </source>
</evidence>
<reference evidence="1" key="2">
    <citation type="submission" date="2011-04" db="EMBL/GenBank/DDBJ databases">
        <authorList>
            <person name="Genoscope - CEA"/>
        </authorList>
    </citation>
    <scope>NUCLEOTIDE SEQUENCE</scope>
    <source>
        <strain evidence="1">R229</strain>
    </source>
</reference>